<dbReference type="InterPro" id="IPR014721">
    <property type="entry name" value="Ribsml_uS5_D2-typ_fold_subgr"/>
</dbReference>
<name>A0A6J5YE82_9ZZZZ</name>
<dbReference type="CDD" id="cd01121">
    <property type="entry name" value="RadA_SMS_N"/>
    <property type="match status" value="1"/>
</dbReference>
<dbReference type="Pfam" id="PF13481">
    <property type="entry name" value="AAA_25"/>
    <property type="match status" value="1"/>
</dbReference>
<evidence type="ECO:0000313" key="14">
    <source>
        <dbReference type="EMBL" id="CAB4941595.1"/>
    </source>
</evidence>
<feature type="compositionally biased region" description="Basic and acidic residues" evidence="11">
    <location>
        <begin position="453"/>
        <end position="485"/>
    </location>
</feature>
<sequence length="494" mass="52322">MAKVRSVFRCSECGTAVPKWVGRCPGCEEWNTLIEELDAEVRGPSASLLLGPRDVPTPISDVDVADWQARPTGIPELDRVLGGGLVPGSVTLIGGEPGIGKSTLLLQAMSAIADEGVTVLYVSAEESKQQVRLRAERLGTLQPSLWLASETSLPHILSDIDDIAPTVVIIDSIQSVHHPDISSAPGSVSQVRECAARLVAAAKSRDLAIVLVGHVTKEGGLAGPRVLEHVVDTVLAFEGDRHHALRLLRAAKHRFGATDQLGLFEMTEDGLIGVPDPSRLFLADRRKGVSGSVVVPTMEGHRPLLVELQALVTRSPLASPRRSAQGVDSGRLSLLLAVLAERAGFSFSETDVYALAVGGVKVAEPAADLGIALALASALAGQPLPSDLVVCGEVGLGGELRQVSHCDRRLAEAARLGFTRALVPRLAPDPPDGISAIRVGTLAEAIDAIGIRPDQRSPKQSEARPGSRSESRSDQRRTRDRRSSADPEPDDEPF</sequence>
<keyword evidence="10" id="KW-0234">DNA repair</keyword>
<organism evidence="13">
    <name type="scientific">freshwater metagenome</name>
    <dbReference type="NCBI Taxonomy" id="449393"/>
    <lineage>
        <taxon>unclassified sequences</taxon>
        <taxon>metagenomes</taxon>
        <taxon>ecological metagenomes</taxon>
    </lineage>
</organism>
<evidence type="ECO:0000256" key="2">
    <source>
        <dbReference type="ARBA" id="ARBA00022741"/>
    </source>
</evidence>
<evidence type="ECO:0000256" key="3">
    <source>
        <dbReference type="ARBA" id="ARBA00022763"/>
    </source>
</evidence>
<dbReference type="GO" id="GO:0000725">
    <property type="term" value="P:recombinational repair"/>
    <property type="evidence" value="ECO:0007669"/>
    <property type="project" value="TreeGrafter"/>
</dbReference>
<dbReference type="Pfam" id="PF18073">
    <property type="entry name" value="Zn_ribbon_LapB"/>
    <property type="match status" value="1"/>
</dbReference>
<dbReference type="InterPro" id="IPR020588">
    <property type="entry name" value="RecA_ATP-bd"/>
</dbReference>
<dbReference type="GO" id="GO:0140664">
    <property type="term" value="F:ATP-dependent DNA damage sensor activity"/>
    <property type="evidence" value="ECO:0007669"/>
    <property type="project" value="InterPro"/>
</dbReference>
<evidence type="ECO:0000256" key="8">
    <source>
        <dbReference type="ARBA" id="ARBA00023016"/>
    </source>
</evidence>
<dbReference type="NCBIfam" id="TIGR00416">
    <property type="entry name" value="sms"/>
    <property type="match status" value="1"/>
</dbReference>
<dbReference type="GO" id="GO:0008270">
    <property type="term" value="F:zinc ion binding"/>
    <property type="evidence" value="ECO:0007669"/>
    <property type="project" value="UniProtKB-KW"/>
</dbReference>
<reference evidence="13" key="1">
    <citation type="submission" date="2020-05" db="EMBL/GenBank/DDBJ databases">
        <authorList>
            <person name="Chiriac C."/>
            <person name="Salcher M."/>
            <person name="Ghai R."/>
            <person name="Kavagutti S V."/>
        </authorList>
    </citation>
    <scope>NUCLEOTIDE SEQUENCE</scope>
</reference>
<dbReference type="GO" id="GO:0016787">
    <property type="term" value="F:hydrolase activity"/>
    <property type="evidence" value="ECO:0007669"/>
    <property type="project" value="UniProtKB-KW"/>
</dbReference>
<evidence type="ECO:0000256" key="10">
    <source>
        <dbReference type="ARBA" id="ARBA00023204"/>
    </source>
</evidence>
<protein>
    <submittedName>
        <fullName evidence="13">Unannotated protein</fullName>
    </submittedName>
</protein>
<evidence type="ECO:0000256" key="4">
    <source>
        <dbReference type="ARBA" id="ARBA00022771"/>
    </source>
</evidence>
<evidence type="ECO:0000256" key="7">
    <source>
        <dbReference type="ARBA" id="ARBA00022840"/>
    </source>
</evidence>
<dbReference type="InterPro" id="IPR041166">
    <property type="entry name" value="Rubredoxin_2"/>
</dbReference>
<dbReference type="PANTHER" id="PTHR32472">
    <property type="entry name" value="DNA REPAIR PROTEIN RADA"/>
    <property type="match status" value="1"/>
</dbReference>
<dbReference type="GO" id="GO:0003684">
    <property type="term" value="F:damaged DNA binding"/>
    <property type="evidence" value="ECO:0007669"/>
    <property type="project" value="InterPro"/>
</dbReference>
<evidence type="ECO:0000256" key="9">
    <source>
        <dbReference type="ARBA" id="ARBA00023125"/>
    </source>
</evidence>
<dbReference type="GO" id="GO:0005829">
    <property type="term" value="C:cytosol"/>
    <property type="evidence" value="ECO:0007669"/>
    <property type="project" value="TreeGrafter"/>
</dbReference>
<dbReference type="FunFam" id="3.40.50.300:FF:000050">
    <property type="entry name" value="DNA repair protein RadA"/>
    <property type="match status" value="1"/>
</dbReference>
<dbReference type="HAMAP" id="MF_01498">
    <property type="entry name" value="RadA_bact"/>
    <property type="match status" value="1"/>
</dbReference>
<dbReference type="GO" id="GO:0005524">
    <property type="term" value="F:ATP binding"/>
    <property type="evidence" value="ECO:0007669"/>
    <property type="project" value="UniProtKB-KW"/>
</dbReference>
<evidence type="ECO:0000256" key="1">
    <source>
        <dbReference type="ARBA" id="ARBA00022723"/>
    </source>
</evidence>
<dbReference type="Pfam" id="PF13541">
    <property type="entry name" value="ChlI"/>
    <property type="match status" value="1"/>
</dbReference>
<keyword evidence="4" id="KW-0863">Zinc-finger</keyword>
<evidence type="ECO:0000259" key="12">
    <source>
        <dbReference type="PROSITE" id="PS50162"/>
    </source>
</evidence>
<keyword evidence="1" id="KW-0479">Metal-binding</keyword>
<dbReference type="Gene3D" id="3.30.230.10">
    <property type="match status" value="1"/>
</dbReference>
<keyword evidence="9" id="KW-0238">DNA-binding</keyword>
<gene>
    <name evidence="13" type="ORF">UFOPK1392_01503</name>
    <name evidence="14" type="ORF">UFOPK3733_01329</name>
</gene>
<dbReference type="SUPFAM" id="SSF52540">
    <property type="entry name" value="P-loop containing nucleoside triphosphate hydrolases"/>
    <property type="match status" value="1"/>
</dbReference>
<feature type="region of interest" description="Disordered" evidence="11">
    <location>
        <begin position="449"/>
        <end position="494"/>
    </location>
</feature>
<keyword evidence="5" id="KW-0378">Hydrolase</keyword>
<dbReference type="InterPro" id="IPR020568">
    <property type="entry name" value="Ribosomal_Su5_D2-typ_SF"/>
</dbReference>
<dbReference type="Gene3D" id="3.40.50.300">
    <property type="entry name" value="P-loop containing nucleotide triphosphate hydrolases"/>
    <property type="match status" value="1"/>
</dbReference>
<evidence type="ECO:0000313" key="13">
    <source>
        <dbReference type="EMBL" id="CAB4323745.1"/>
    </source>
</evidence>
<keyword evidence="3" id="KW-0227">DNA damage</keyword>
<evidence type="ECO:0000256" key="6">
    <source>
        <dbReference type="ARBA" id="ARBA00022833"/>
    </source>
</evidence>
<dbReference type="SUPFAM" id="SSF54211">
    <property type="entry name" value="Ribosomal protein S5 domain 2-like"/>
    <property type="match status" value="1"/>
</dbReference>
<evidence type="ECO:0000256" key="5">
    <source>
        <dbReference type="ARBA" id="ARBA00022801"/>
    </source>
</evidence>
<dbReference type="InterPro" id="IPR027417">
    <property type="entry name" value="P-loop_NTPase"/>
</dbReference>
<dbReference type="PANTHER" id="PTHR32472:SF10">
    <property type="entry name" value="DNA REPAIR PROTEIN RADA-LIKE PROTEIN"/>
    <property type="match status" value="1"/>
</dbReference>
<dbReference type="EMBL" id="CAFBNC010000068">
    <property type="protein sequence ID" value="CAB4941595.1"/>
    <property type="molecule type" value="Genomic_DNA"/>
</dbReference>
<dbReference type="PROSITE" id="PS50162">
    <property type="entry name" value="RECA_2"/>
    <property type="match status" value="1"/>
</dbReference>
<dbReference type="PRINTS" id="PR01874">
    <property type="entry name" value="DNAREPAIRADA"/>
</dbReference>
<keyword evidence="7" id="KW-0067">ATP-binding</keyword>
<feature type="domain" description="RecA family profile 1" evidence="12">
    <location>
        <begin position="66"/>
        <end position="215"/>
    </location>
</feature>
<accession>A0A6J5YE82</accession>
<dbReference type="SMART" id="SM00382">
    <property type="entry name" value="AAA"/>
    <property type="match status" value="1"/>
</dbReference>
<dbReference type="AlphaFoldDB" id="A0A6J5YE82"/>
<dbReference type="InterPro" id="IPR003593">
    <property type="entry name" value="AAA+_ATPase"/>
</dbReference>
<dbReference type="EMBL" id="CAEMXZ010000067">
    <property type="protein sequence ID" value="CAB4323745.1"/>
    <property type="molecule type" value="Genomic_DNA"/>
</dbReference>
<keyword evidence="8" id="KW-0346">Stress response</keyword>
<proteinExistence type="inferred from homology"/>
<evidence type="ECO:0000256" key="11">
    <source>
        <dbReference type="SAM" id="MobiDB-lite"/>
    </source>
</evidence>
<dbReference type="InterPro" id="IPR004504">
    <property type="entry name" value="DNA_repair_RadA"/>
</dbReference>
<keyword evidence="2" id="KW-0547">Nucleotide-binding</keyword>
<keyword evidence="6" id="KW-0862">Zinc</keyword>